<dbReference type="SUPFAM" id="SSF56784">
    <property type="entry name" value="HAD-like"/>
    <property type="match status" value="1"/>
</dbReference>
<dbReference type="RefSeq" id="WP_256616836.1">
    <property type="nucleotide sequence ID" value="NZ_JANIBK010000159.1"/>
</dbReference>
<accession>A0ABT1U978</accession>
<keyword evidence="1 2" id="KW-0732">Signal</keyword>
<protein>
    <submittedName>
        <fullName evidence="3">DUF2608 domain-containing protein</fullName>
    </submittedName>
</protein>
<dbReference type="Pfam" id="PF11019">
    <property type="entry name" value="DUF2608"/>
    <property type="match status" value="1"/>
</dbReference>
<name>A0ABT1U978_9GAMM</name>
<feature type="chain" id="PRO_5046231642" evidence="2">
    <location>
        <begin position="18"/>
        <end position="291"/>
    </location>
</feature>
<evidence type="ECO:0000256" key="1">
    <source>
        <dbReference type="ARBA" id="ARBA00022729"/>
    </source>
</evidence>
<organism evidence="3 4">
    <name type="scientific">Methylomonas rivi</name>
    <dbReference type="NCBI Taxonomy" id="2952226"/>
    <lineage>
        <taxon>Bacteria</taxon>
        <taxon>Pseudomonadati</taxon>
        <taxon>Pseudomonadota</taxon>
        <taxon>Gammaproteobacteria</taxon>
        <taxon>Methylococcales</taxon>
        <taxon>Methylococcaceae</taxon>
        <taxon>Methylomonas</taxon>
    </lineage>
</organism>
<dbReference type="PROSITE" id="PS51257">
    <property type="entry name" value="PROKAR_LIPOPROTEIN"/>
    <property type="match status" value="1"/>
</dbReference>
<gene>
    <name evidence="3" type="ORF">NP596_18270</name>
</gene>
<keyword evidence="4" id="KW-1185">Reference proteome</keyword>
<comment type="caution">
    <text evidence="3">The sequence shown here is derived from an EMBL/GenBank/DDBJ whole genome shotgun (WGS) entry which is preliminary data.</text>
</comment>
<evidence type="ECO:0000313" key="4">
    <source>
        <dbReference type="Proteomes" id="UP001524586"/>
    </source>
</evidence>
<proteinExistence type="predicted"/>
<dbReference type="InterPro" id="IPR023214">
    <property type="entry name" value="HAD_sf"/>
</dbReference>
<feature type="signal peptide" evidence="2">
    <location>
        <begin position="1"/>
        <end position="17"/>
    </location>
</feature>
<dbReference type="EMBL" id="JANIBK010000159">
    <property type="protein sequence ID" value="MCQ8130411.1"/>
    <property type="molecule type" value="Genomic_DNA"/>
</dbReference>
<dbReference type="InterPro" id="IPR022565">
    <property type="entry name" value="DUF2608"/>
</dbReference>
<reference evidence="3 4" key="1">
    <citation type="submission" date="2022-07" db="EMBL/GenBank/DDBJ databases">
        <title>Methylomonas rivi sp. nov., Methylomonas rosea sp. nov., Methylomonas aureus sp. nov. and Methylomonas subterranea sp. nov., four novel methanotrophs isolated from a freshwater creek and the deep terrestrial subsurface.</title>
        <authorList>
            <person name="Abin C."/>
            <person name="Sankaranarayanan K."/>
            <person name="Garner C."/>
            <person name="Sindelar R."/>
            <person name="Kotary K."/>
            <person name="Garner R."/>
            <person name="Barclay S."/>
            <person name="Lawson P."/>
            <person name="Krumholz L."/>
        </authorList>
    </citation>
    <scope>NUCLEOTIDE SEQUENCE [LARGE SCALE GENOMIC DNA]</scope>
    <source>
        <strain evidence="3 4">WSC-6</strain>
    </source>
</reference>
<dbReference type="Gene3D" id="3.40.50.1000">
    <property type="entry name" value="HAD superfamily/HAD-like"/>
    <property type="match status" value="1"/>
</dbReference>
<sequence length="291" mass="32594">MKKINTLQRALTVSALAVFLAACSPRQTVTGHGLSKPAISEVIPSKNLSDVKNYLAPEFGRTLVVFDIDDTLLTSGTFFGSDHWYQWQGTLASNDPDYVPCKFDVNAINYETETLQKTETNGQQIVNSIEADKIILTARSPYSRGPTLRELKNAGYTLPLPLNGDPNGLMYGWQANPNATEVAVSYDDGVFMVSGQNKGALLLDLLAKLKLEYDHIVLVDDGTRNIDAMREALREAGIDYHGLHYTRIEKKLPVEQRLIAEANAAWQRLQNYLAQTFPHRLEQLRQNQCFY</sequence>
<dbReference type="Proteomes" id="UP001524586">
    <property type="component" value="Unassembled WGS sequence"/>
</dbReference>
<evidence type="ECO:0000313" key="3">
    <source>
        <dbReference type="EMBL" id="MCQ8130411.1"/>
    </source>
</evidence>
<dbReference type="InterPro" id="IPR036412">
    <property type="entry name" value="HAD-like_sf"/>
</dbReference>
<evidence type="ECO:0000256" key="2">
    <source>
        <dbReference type="SAM" id="SignalP"/>
    </source>
</evidence>